<dbReference type="EMBL" id="FNTX01000002">
    <property type="protein sequence ID" value="SEE93912.1"/>
    <property type="molecule type" value="Genomic_DNA"/>
</dbReference>
<dbReference type="SUPFAM" id="SSF48256">
    <property type="entry name" value="Citrate synthase"/>
    <property type="match status" value="1"/>
</dbReference>
<dbReference type="InterPro" id="IPR016142">
    <property type="entry name" value="Citrate_synth-like_lrg_a-sub"/>
</dbReference>
<comment type="pathway">
    <text evidence="1">Carbohydrate metabolism; tricarboxylic acid cycle.</text>
</comment>
<dbReference type="STRING" id="648782.SAMN04488554_3724"/>
<proteinExistence type="predicted"/>
<reference evidence="4" key="1">
    <citation type="submission" date="2016-10" db="EMBL/GenBank/DDBJ databases">
        <authorList>
            <person name="Varghese N."/>
            <person name="Submissions S."/>
        </authorList>
    </citation>
    <scope>NUCLEOTIDE SEQUENCE [LARGE SCALE GENOMIC DNA]</scope>
    <source>
        <strain evidence="4">DSM 21368</strain>
    </source>
</reference>
<dbReference type="InterPro" id="IPR016143">
    <property type="entry name" value="Citrate_synth-like_sm_a-sub"/>
</dbReference>
<dbReference type="Pfam" id="PF00285">
    <property type="entry name" value="Citrate_synt"/>
    <property type="match status" value="1"/>
</dbReference>
<name>A0A1H5MX36_9MICO</name>
<accession>A0A1H5MX36</accession>
<dbReference type="EC" id="2.3.3.16" evidence="2"/>
<evidence type="ECO:0000256" key="1">
    <source>
        <dbReference type="ARBA" id="ARBA00005163"/>
    </source>
</evidence>
<dbReference type="Gene3D" id="1.10.580.10">
    <property type="entry name" value="Citrate Synthase, domain 1"/>
    <property type="match status" value="2"/>
</dbReference>
<sequence length="328" mass="34355">MSTTCPISSMDPERGLFYRGRDVRDLVSQSGFEDVWGLLVDGAPGHALPPAEPFPLTVRTGDHRVDMQSALAQLAPVWGFRPIGEISASALRDDLARASVMALSFLAQSARGEDLPAIGQRQVNTVGGTARRFVMRWRGEVDEAHARAIDACWVALADHGLTSSTQVARQIAATGADAAACLSGAVAAVSSPRGGGAAVRALGLIREAERSGDPEAVVARALEAGALFGFHQDGYDGTDPRVEALRGVAIELGAPRLEVADAVARAGYTALSERGTRPAAAFGSHAMFWAGVLLDLAEVPPPMFTAMIACSKVAGWSAHILQVHDELG</sequence>
<dbReference type="Gene3D" id="1.10.230.10">
    <property type="entry name" value="Cytochrome P450-Terp, domain 2"/>
    <property type="match status" value="1"/>
</dbReference>
<protein>
    <recommendedName>
        <fullName evidence="2">citrate synthase (unknown stereospecificity)</fullName>
        <ecNumber evidence="2">2.3.3.16</ecNumber>
    </recommendedName>
</protein>
<dbReference type="RefSeq" id="WP_089774547.1">
    <property type="nucleotide sequence ID" value="NZ_FNTX01000002.1"/>
</dbReference>
<dbReference type="AlphaFoldDB" id="A0A1H5MX36"/>
<evidence type="ECO:0000256" key="2">
    <source>
        <dbReference type="ARBA" id="ARBA00012972"/>
    </source>
</evidence>
<dbReference type="UniPathway" id="UPA00223"/>
<dbReference type="PRINTS" id="PR00143">
    <property type="entry name" value="CITRTSNTHASE"/>
</dbReference>
<dbReference type="NCBIfam" id="NF009005">
    <property type="entry name" value="PRK12350.1"/>
    <property type="match status" value="1"/>
</dbReference>
<dbReference type="GO" id="GO:0036440">
    <property type="term" value="F:citrate synthase activity"/>
    <property type="evidence" value="ECO:0007669"/>
    <property type="project" value="UniProtKB-EC"/>
</dbReference>
<dbReference type="InterPro" id="IPR036969">
    <property type="entry name" value="Citrate_synthase_sf"/>
</dbReference>
<dbReference type="PANTHER" id="PTHR11739">
    <property type="entry name" value="CITRATE SYNTHASE"/>
    <property type="match status" value="1"/>
</dbReference>
<dbReference type="GO" id="GO:0005975">
    <property type="term" value="P:carbohydrate metabolic process"/>
    <property type="evidence" value="ECO:0007669"/>
    <property type="project" value="TreeGrafter"/>
</dbReference>
<dbReference type="GO" id="GO:0006099">
    <property type="term" value="P:tricarboxylic acid cycle"/>
    <property type="evidence" value="ECO:0007669"/>
    <property type="project" value="UniProtKB-UniPathway"/>
</dbReference>
<dbReference type="OrthoDB" id="9800864at2"/>
<gene>
    <name evidence="3" type="ORF">SAMN04488554_3724</name>
</gene>
<keyword evidence="4" id="KW-1185">Reference proteome</keyword>
<dbReference type="GO" id="GO:0005829">
    <property type="term" value="C:cytosol"/>
    <property type="evidence" value="ECO:0007669"/>
    <property type="project" value="TreeGrafter"/>
</dbReference>
<dbReference type="InterPro" id="IPR002020">
    <property type="entry name" value="Citrate_synthase"/>
</dbReference>
<evidence type="ECO:0000313" key="3">
    <source>
        <dbReference type="EMBL" id="SEE93912.1"/>
    </source>
</evidence>
<dbReference type="Proteomes" id="UP000199220">
    <property type="component" value="Unassembled WGS sequence"/>
</dbReference>
<organism evidence="3 4">
    <name type="scientific">Ruania alba</name>
    <dbReference type="NCBI Taxonomy" id="648782"/>
    <lineage>
        <taxon>Bacteria</taxon>
        <taxon>Bacillati</taxon>
        <taxon>Actinomycetota</taxon>
        <taxon>Actinomycetes</taxon>
        <taxon>Micrococcales</taxon>
        <taxon>Ruaniaceae</taxon>
        <taxon>Ruania</taxon>
    </lineage>
</organism>
<dbReference type="PANTHER" id="PTHR11739:SF23">
    <property type="entry name" value="CITRATE SYNTHASE 2-RELATED"/>
    <property type="match status" value="1"/>
</dbReference>
<evidence type="ECO:0000313" key="4">
    <source>
        <dbReference type="Proteomes" id="UP000199220"/>
    </source>
</evidence>